<evidence type="ECO:0000256" key="1">
    <source>
        <dbReference type="SAM" id="MobiDB-lite"/>
    </source>
</evidence>
<feature type="compositionally biased region" description="Polar residues" evidence="1">
    <location>
        <begin position="1"/>
        <end position="15"/>
    </location>
</feature>
<sequence length="262" mass="29715">MFISSTGSFASSEIPQQKPVDPKRQKQLRAYLKKINKKWKEDKKKYNVTDSLASSSVRNNDCRNKAGQMNMSKNSMSIQSFENHDSESENETIDQTLIKPKEFALSDLERGSQDSVQDPCHDSAQDPSLENSRIFRRANSFPKTSRKDLPGTLLLTSIAPFSDCSIVEKDDVPKSKSLINKSYDCPKGENRYQYVPSKSKKSPNNLHKKHRKQPKLSFDVTEAPRDSLFQEHPKSSFKNSDLIKERNASHTAGCSETCCVIF</sequence>
<organism evidence="2 3">
    <name type="scientific">Euplotes crassus</name>
    <dbReference type="NCBI Taxonomy" id="5936"/>
    <lineage>
        <taxon>Eukaryota</taxon>
        <taxon>Sar</taxon>
        <taxon>Alveolata</taxon>
        <taxon>Ciliophora</taxon>
        <taxon>Intramacronucleata</taxon>
        <taxon>Spirotrichea</taxon>
        <taxon>Hypotrichia</taxon>
        <taxon>Euplotida</taxon>
        <taxon>Euplotidae</taxon>
        <taxon>Moneuplotes</taxon>
    </lineage>
</organism>
<feature type="region of interest" description="Disordered" evidence="1">
    <location>
        <begin position="49"/>
        <end position="92"/>
    </location>
</feature>
<feature type="region of interest" description="Disordered" evidence="1">
    <location>
        <begin position="1"/>
        <end position="26"/>
    </location>
</feature>
<dbReference type="Proteomes" id="UP001295684">
    <property type="component" value="Unassembled WGS sequence"/>
</dbReference>
<feature type="compositionally biased region" description="Polar residues" evidence="1">
    <location>
        <begin position="67"/>
        <end position="81"/>
    </location>
</feature>
<feature type="region of interest" description="Disordered" evidence="1">
    <location>
        <begin position="108"/>
        <end position="132"/>
    </location>
</feature>
<evidence type="ECO:0000313" key="3">
    <source>
        <dbReference type="Proteomes" id="UP001295684"/>
    </source>
</evidence>
<keyword evidence="3" id="KW-1185">Reference proteome</keyword>
<feature type="region of interest" description="Disordered" evidence="1">
    <location>
        <begin position="194"/>
        <end position="220"/>
    </location>
</feature>
<evidence type="ECO:0000313" key="2">
    <source>
        <dbReference type="EMBL" id="CAI2373801.1"/>
    </source>
</evidence>
<dbReference type="AlphaFoldDB" id="A0AAD1XJC0"/>
<protein>
    <submittedName>
        <fullName evidence="2">Uncharacterized protein</fullName>
    </submittedName>
</protein>
<reference evidence="2" key="1">
    <citation type="submission" date="2023-07" db="EMBL/GenBank/DDBJ databases">
        <authorList>
            <consortium name="AG Swart"/>
            <person name="Singh M."/>
            <person name="Singh A."/>
            <person name="Seah K."/>
            <person name="Emmerich C."/>
        </authorList>
    </citation>
    <scope>NUCLEOTIDE SEQUENCE</scope>
    <source>
        <strain evidence="2">DP1</strain>
    </source>
</reference>
<feature type="compositionally biased region" description="Polar residues" evidence="1">
    <location>
        <begin position="49"/>
        <end position="59"/>
    </location>
</feature>
<accession>A0AAD1XJC0</accession>
<feature type="compositionally biased region" description="Basic residues" evidence="1">
    <location>
        <begin position="198"/>
        <end position="214"/>
    </location>
</feature>
<proteinExistence type="predicted"/>
<comment type="caution">
    <text evidence="2">The sequence shown here is derived from an EMBL/GenBank/DDBJ whole genome shotgun (WGS) entry which is preliminary data.</text>
</comment>
<dbReference type="EMBL" id="CAMPGE010015164">
    <property type="protein sequence ID" value="CAI2373801.1"/>
    <property type="molecule type" value="Genomic_DNA"/>
</dbReference>
<name>A0AAD1XJC0_EUPCR</name>
<gene>
    <name evidence="2" type="ORF">ECRASSUSDP1_LOCUS15150</name>
</gene>